<dbReference type="InterPro" id="IPR011701">
    <property type="entry name" value="MFS"/>
</dbReference>
<organism evidence="10 11">
    <name type="scientific">Pochonia chlamydosporia 170</name>
    <dbReference type="NCBI Taxonomy" id="1380566"/>
    <lineage>
        <taxon>Eukaryota</taxon>
        <taxon>Fungi</taxon>
        <taxon>Dikarya</taxon>
        <taxon>Ascomycota</taxon>
        <taxon>Pezizomycotina</taxon>
        <taxon>Sordariomycetes</taxon>
        <taxon>Hypocreomycetidae</taxon>
        <taxon>Hypocreales</taxon>
        <taxon>Clavicipitaceae</taxon>
        <taxon>Pochonia</taxon>
    </lineage>
</organism>
<evidence type="ECO:0000256" key="6">
    <source>
        <dbReference type="ARBA" id="ARBA00023180"/>
    </source>
</evidence>
<feature type="domain" description="Major facilitator superfamily (MFS) profile" evidence="9">
    <location>
        <begin position="67"/>
        <end position="495"/>
    </location>
</feature>
<dbReference type="GeneID" id="28847555"/>
<feature type="transmembrane region" description="Helical" evidence="8">
    <location>
        <begin position="434"/>
        <end position="457"/>
    </location>
</feature>
<evidence type="ECO:0000256" key="2">
    <source>
        <dbReference type="ARBA" id="ARBA00008335"/>
    </source>
</evidence>
<feature type="transmembrane region" description="Helical" evidence="8">
    <location>
        <begin position="133"/>
        <end position="153"/>
    </location>
</feature>
<protein>
    <submittedName>
        <fullName evidence="10">Cycloheximide resistance protein</fullName>
    </submittedName>
</protein>
<feature type="compositionally biased region" description="Polar residues" evidence="7">
    <location>
        <begin position="1"/>
        <end position="21"/>
    </location>
</feature>
<dbReference type="EMBL" id="LSBJ02000003">
    <property type="protein sequence ID" value="OAQ67821.2"/>
    <property type="molecule type" value="Genomic_DNA"/>
</dbReference>
<dbReference type="AlphaFoldDB" id="A0A179FRR5"/>
<keyword evidence="6" id="KW-0325">Glycoprotein</keyword>
<evidence type="ECO:0000256" key="5">
    <source>
        <dbReference type="ARBA" id="ARBA00023136"/>
    </source>
</evidence>
<feature type="transmembrane region" description="Helical" evidence="8">
    <location>
        <begin position="376"/>
        <end position="395"/>
    </location>
</feature>
<proteinExistence type="inferred from homology"/>
<feature type="transmembrane region" description="Helical" evidence="8">
    <location>
        <begin position="292"/>
        <end position="313"/>
    </location>
</feature>
<dbReference type="Pfam" id="PF07690">
    <property type="entry name" value="MFS_1"/>
    <property type="match status" value="1"/>
</dbReference>
<feature type="transmembrane region" description="Helical" evidence="8">
    <location>
        <begin position="193"/>
        <end position="216"/>
    </location>
</feature>
<feature type="transmembrane region" description="Helical" evidence="8">
    <location>
        <begin position="469"/>
        <end position="492"/>
    </location>
</feature>
<feature type="transmembrane region" description="Helical" evidence="8">
    <location>
        <begin position="159"/>
        <end position="181"/>
    </location>
</feature>
<dbReference type="GO" id="GO:0022857">
    <property type="term" value="F:transmembrane transporter activity"/>
    <property type="evidence" value="ECO:0007669"/>
    <property type="project" value="InterPro"/>
</dbReference>
<feature type="transmembrane region" description="Helical" evidence="8">
    <location>
        <begin position="222"/>
        <end position="242"/>
    </location>
</feature>
<dbReference type="PANTHER" id="PTHR23502:SF68">
    <property type="entry name" value="MULTIDRUG TRANSPORTER, PUTATIVE (AFU_ORTHOLOGUE AFUA_3G01120)-RELATED"/>
    <property type="match status" value="1"/>
</dbReference>
<dbReference type="InterPro" id="IPR036259">
    <property type="entry name" value="MFS_trans_sf"/>
</dbReference>
<name>A0A179FRR5_METCM</name>
<dbReference type="SUPFAM" id="SSF103473">
    <property type="entry name" value="MFS general substrate transporter"/>
    <property type="match status" value="1"/>
</dbReference>
<dbReference type="STRING" id="1380566.A0A179FRR5"/>
<dbReference type="InterPro" id="IPR020846">
    <property type="entry name" value="MFS_dom"/>
</dbReference>
<evidence type="ECO:0000256" key="8">
    <source>
        <dbReference type="SAM" id="Phobius"/>
    </source>
</evidence>
<comment type="subcellular location">
    <subcellularLocation>
        <location evidence="1">Membrane</location>
        <topology evidence="1">Multi-pass membrane protein</topology>
    </subcellularLocation>
</comment>
<reference evidence="10 11" key="1">
    <citation type="journal article" date="2016" name="PLoS Pathog.">
        <title>Biosynthesis of antibiotic leucinostatins in bio-control fungus Purpureocillium lilacinum and their inhibition on phytophthora revealed by genome mining.</title>
        <authorList>
            <person name="Wang G."/>
            <person name="Liu Z."/>
            <person name="Lin R."/>
            <person name="Li E."/>
            <person name="Mao Z."/>
            <person name="Ling J."/>
            <person name="Yang Y."/>
            <person name="Yin W.B."/>
            <person name="Xie B."/>
        </authorList>
    </citation>
    <scope>NUCLEOTIDE SEQUENCE [LARGE SCALE GENOMIC DNA]</scope>
    <source>
        <strain evidence="10">170</strain>
    </source>
</reference>
<evidence type="ECO:0000259" key="9">
    <source>
        <dbReference type="PROSITE" id="PS50850"/>
    </source>
</evidence>
<feature type="region of interest" description="Disordered" evidence="7">
    <location>
        <begin position="1"/>
        <end position="58"/>
    </location>
</feature>
<keyword evidence="11" id="KW-1185">Reference proteome</keyword>
<feature type="transmembrane region" description="Helical" evidence="8">
    <location>
        <begin position="65"/>
        <end position="84"/>
    </location>
</feature>
<dbReference type="CDD" id="cd17323">
    <property type="entry name" value="MFS_Tpo1_MDR_like"/>
    <property type="match status" value="1"/>
</dbReference>
<sequence length="505" mass="54665">MTSEGTASQASGATLPVQQDLGTADVERTAEAQKSTSIAPDPDIVDFDGPNDQDNPMNWSSSKKAAAIGMVTLMTLFSPIGSTISSAAAEDIMLHFKSTSETLLAFVTTVYLLGYVCGPIIIAPLSEMYGRAILYKVSIVLFIIFNIACAVANSLELLIVFRLLAGIAGSCPITLGTGSIADMVPHEKRAGAMGAYVIGAVLGPSLGPIAGGYLTPAAGWRWAFWLMAITMSPLAIVVVLFMRESYPFVLLERKTERLRRQTGNMKLRSALDTGKTARELFSFSIFRPLKMLLLPIVFLLSLYTATVYSYLYLCFTTFPRVFGIQYGFGSGPSGLATLGMGIGSFFGVFFCGAVSDKLSAYLAEKHGGAVKPEYRLPTILIGGILIPIGLFWYGWTAEKRLHWILPIIGTGFLGAGMIITYMATTLYLVDAYTVYAASVTASNTIFRCLCAAFLPLAGPAMYDRLGVGWGTSLLGFIAVAFVPLPFFFYVYGQRIRETKRFKIEF</sequence>
<dbReference type="PROSITE" id="PS50850">
    <property type="entry name" value="MFS"/>
    <property type="match status" value="1"/>
</dbReference>
<dbReference type="Proteomes" id="UP000078397">
    <property type="component" value="Unassembled WGS sequence"/>
</dbReference>
<dbReference type="GO" id="GO:0016020">
    <property type="term" value="C:membrane"/>
    <property type="evidence" value="ECO:0007669"/>
    <property type="project" value="UniProtKB-SubCell"/>
</dbReference>
<accession>A0A179FRR5</accession>
<evidence type="ECO:0000313" key="11">
    <source>
        <dbReference type="Proteomes" id="UP000078397"/>
    </source>
</evidence>
<keyword evidence="5 8" id="KW-0472">Membrane</keyword>
<dbReference type="FunFam" id="1.20.1250.20:FF:000011">
    <property type="entry name" value="MFS multidrug transporter, putative"/>
    <property type="match status" value="1"/>
</dbReference>
<keyword evidence="3 8" id="KW-0812">Transmembrane</keyword>
<evidence type="ECO:0000313" key="10">
    <source>
        <dbReference type="EMBL" id="OAQ67821.2"/>
    </source>
</evidence>
<gene>
    <name evidence="10" type="ORF">VFPPC_04163</name>
</gene>
<dbReference type="RefSeq" id="XP_022284451.1">
    <property type="nucleotide sequence ID" value="XM_022428386.1"/>
</dbReference>
<feature type="transmembrane region" description="Helical" evidence="8">
    <location>
        <begin position="401"/>
        <end position="422"/>
    </location>
</feature>
<dbReference type="Gene3D" id="1.20.1250.20">
    <property type="entry name" value="MFS general substrate transporter like domains"/>
    <property type="match status" value="1"/>
</dbReference>
<dbReference type="KEGG" id="pchm:VFPPC_04163"/>
<evidence type="ECO:0000256" key="1">
    <source>
        <dbReference type="ARBA" id="ARBA00004141"/>
    </source>
</evidence>
<feature type="transmembrane region" description="Helical" evidence="8">
    <location>
        <begin position="104"/>
        <end position="126"/>
    </location>
</feature>
<evidence type="ECO:0000256" key="3">
    <source>
        <dbReference type="ARBA" id="ARBA00022692"/>
    </source>
</evidence>
<comment type="caution">
    <text evidence="10">The sequence shown here is derived from an EMBL/GenBank/DDBJ whole genome shotgun (WGS) entry which is preliminary data.</text>
</comment>
<feature type="transmembrane region" description="Helical" evidence="8">
    <location>
        <begin position="333"/>
        <end position="355"/>
    </location>
</feature>
<keyword evidence="4 8" id="KW-1133">Transmembrane helix</keyword>
<comment type="similarity">
    <text evidence="2">Belongs to the major facilitator superfamily.</text>
</comment>
<evidence type="ECO:0000256" key="4">
    <source>
        <dbReference type="ARBA" id="ARBA00022989"/>
    </source>
</evidence>
<dbReference type="PANTHER" id="PTHR23502">
    <property type="entry name" value="MAJOR FACILITATOR SUPERFAMILY"/>
    <property type="match status" value="1"/>
</dbReference>
<evidence type="ECO:0000256" key="7">
    <source>
        <dbReference type="SAM" id="MobiDB-lite"/>
    </source>
</evidence>
<dbReference type="OrthoDB" id="5296287at2759"/>